<keyword evidence="8" id="KW-1185">Reference proteome</keyword>
<name>A0A699ZFW3_HAELA</name>
<dbReference type="EMBL" id="BLLF01001832">
    <property type="protein sequence ID" value="GFH21453.1"/>
    <property type="molecule type" value="Genomic_DNA"/>
</dbReference>
<proteinExistence type="predicted"/>
<gene>
    <name evidence="7" type="ORF">HaLaN_18761</name>
</gene>
<dbReference type="InterPro" id="IPR051421">
    <property type="entry name" value="RNA_Proc_DNA_Dmg_Regulator"/>
</dbReference>
<feature type="domain" description="SF3A3" evidence="6">
    <location>
        <begin position="19"/>
        <end position="67"/>
    </location>
</feature>
<dbReference type="PANTHER" id="PTHR12786:SF1">
    <property type="entry name" value="SPLICING REGULATOR SDE2"/>
    <property type="match status" value="1"/>
</dbReference>
<dbReference type="GO" id="GO:0008380">
    <property type="term" value="P:RNA splicing"/>
    <property type="evidence" value="ECO:0007669"/>
    <property type="project" value="UniProtKB-KW"/>
</dbReference>
<dbReference type="InterPro" id="IPR025086">
    <property type="entry name" value="SDE2/SF3A3_SAP"/>
</dbReference>
<keyword evidence="3" id="KW-0508">mRNA splicing</keyword>
<keyword evidence="4" id="KW-0539">Nucleus</keyword>
<dbReference type="AlphaFoldDB" id="A0A699ZFW3"/>
<organism evidence="7 8">
    <name type="scientific">Haematococcus lacustris</name>
    <name type="common">Green alga</name>
    <name type="synonym">Haematococcus pluvialis</name>
    <dbReference type="NCBI Taxonomy" id="44745"/>
    <lineage>
        <taxon>Eukaryota</taxon>
        <taxon>Viridiplantae</taxon>
        <taxon>Chlorophyta</taxon>
        <taxon>core chlorophytes</taxon>
        <taxon>Chlorophyceae</taxon>
        <taxon>CS clade</taxon>
        <taxon>Chlamydomonadales</taxon>
        <taxon>Haematococcaceae</taxon>
        <taxon>Haematococcus</taxon>
    </lineage>
</organism>
<accession>A0A699ZFW3</accession>
<evidence type="ECO:0000256" key="2">
    <source>
        <dbReference type="ARBA" id="ARBA00022664"/>
    </source>
</evidence>
<dbReference type="GO" id="GO:0006397">
    <property type="term" value="P:mRNA processing"/>
    <property type="evidence" value="ECO:0007669"/>
    <property type="project" value="UniProtKB-KW"/>
</dbReference>
<keyword evidence="2" id="KW-0507">mRNA processing</keyword>
<feature type="domain" description="SDE2/SF3A3 SAP" evidence="5">
    <location>
        <begin position="91"/>
        <end position="173"/>
    </location>
</feature>
<dbReference type="GO" id="GO:0005634">
    <property type="term" value="C:nucleus"/>
    <property type="evidence" value="ECO:0007669"/>
    <property type="project" value="UniProtKB-SubCell"/>
</dbReference>
<protein>
    <submittedName>
        <fullName evidence="7">Uncharacterized protein</fullName>
    </submittedName>
</protein>
<evidence type="ECO:0000256" key="3">
    <source>
        <dbReference type="ARBA" id="ARBA00023187"/>
    </source>
</evidence>
<dbReference type="Pfam" id="PF13297">
    <property type="entry name" value="SDE2_2C"/>
    <property type="match status" value="1"/>
</dbReference>
<dbReference type="PANTHER" id="PTHR12786">
    <property type="entry name" value="SPLICING FACTOR SF3A-RELATED"/>
    <property type="match status" value="1"/>
</dbReference>
<evidence type="ECO:0000256" key="4">
    <source>
        <dbReference type="ARBA" id="ARBA00023242"/>
    </source>
</evidence>
<dbReference type="InterPro" id="IPR031774">
    <property type="entry name" value="SF3A3_dom"/>
</dbReference>
<reference evidence="7 8" key="1">
    <citation type="submission" date="2020-02" db="EMBL/GenBank/DDBJ databases">
        <title>Draft genome sequence of Haematococcus lacustris strain NIES-144.</title>
        <authorList>
            <person name="Morimoto D."/>
            <person name="Nakagawa S."/>
            <person name="Yoshida T."/>
            <person name="Sawayama S."/>
        </authorList>
    </citation>
    <scope>NUCLEOTIDE SEQUENCE [LARGE SCALE GENOMIC DNA]</scope>
    <source>
        <strain evidence="7 8">NIES-144</strain>
    </source>
</reference>
<comment type="caution">
    <text evidence="7">The sequence shown here is derived from an EMBL/GenBank/DDBJ whole genome shotgun (WGS) entry which is preliminary data.</text>
</comment>
<dbReference type="Proteomes" id="UP000485058">
    <property type="component" value="Unassembled WGS sequence"/>
</dbReference>
<evidence type="ECO:0000259" key="6">
    <source>
        <dbReference type="Pfam" id="PF16837"/>
    </source>
</evidence>
<evidence type="ECO:0000259" key="5">
    <source>
        <dbReference type="Pfam" id="PF13297"/>
    </source>
</evidence>
<dbReference type="Pfam" id="PF16837">
    <property type="entry name" value="SF3A3"/>
    <property type="match status" value="1"/>
</dbReference>
<sequence length="223" mass="23676">MCPQAENDEALLKEEPTVEFTGEEGLGRYLDLHALFAAFQNAKFGSKTLEYYEFVTGLGAHLGNIPRHFKMGAAYRWLEEETTSSFQAGTLTGWQDQGLGVTPQAGADHPSLDLDLAAFDSVEELEALGAERVKEALSSMGLKCGGTPRERALRLWLTRGKPLHELDRKLFAKGVAPPPPANGAAAPASNGTAKSAAAAQAKQKAAALTAAVLEAKANVQAMP</sequence>
<comment type="subcellular location">
    <subcellularLocation>
        <location evidence="1">Nucleus</location>
    </subcellularLocation>
</comment>
<evidence type="ECO:0000313" key="8">
    <source>
        <dbReference type="Proteomes" id="UP000485058"/>
    </source>
</evidence>
<evidence type="ECO:0000256" key="1">
    <source>
        <dbReference type="ARBA" id="ARBA00004123"/>
    </source>
</evidence>
<evidence type="ECO:0000313" key="7">
    <source>
        <dbReference type="EMBL" id="GFH21453.1"/>
    </source>
</evidence>